<organism evidence="8 9">
    <name type="scientific">Thermococcus waiotapuensis</name>
    <dbReference type="NCBI Taxonomy" id="90909"/>
    <lineage>
        <taxon>Archaea</taxon>
        <taxon>Methanobacteriati</taxon>
        <taxon>Methanobacteriota</taxon>
        <taxon>Thermococci</taxon>
        <taxon>Thermococcales</taxon>
        <taxon>Thermococcaceae</taxon>
        <taxon>Thermococcus</taxon>
    </lineage>
</organism>
<dbReference type="PRINTS" id="PR00723">
    <property type="entry name" value="SUBTILISIN"/>
</dbReference>
<dbReference type="PANTHER" id="PTHR43806">
    <property type="entry name" value="PEPTIDASE S8"/>
    <property type="match status" value="1"/>
</dbReference>
<dbReference type="EMBL" id="JAVDZE010000001">
    <property type="protein sequence ID" value="MDV3103456.1"/>
    <property type="molecule type" value="Genomic_DNA"/>
</dbReference>
<keyword evidence="4 5" id="KW-0720">Serine protease</keyword>
<evidence type="ECO:0000313" key="9">
    <source>
        <dbReference type="Proteomes" id="UP001245683"/>
    </source>
</evidence>
<feature type="active site" description="Charge relay system" evidence="5">
    <location>
        <position position="174"/>
    </location>
</feature>
<dbReference type="Pfam" id="PF00082">
    <property type="entry name" value="Peptidase_S8"/>
    <property type="match status" value="1"/>
</dbReference>
<gene>
    <name evidence="8" type="ORF">RBI02_02690</name>
</gene>
<accession>A0AAE4NVL7</accession>
<evidence type="ECO:0000256" key="3">
    <source>
        <dbReference type="ARBA" id="ARBA00022801"/>
    </source>
</evidence>
<sequence length="1315" mass="146120">MDRKTLSVLIVLIMVLAVVPVTTAPAVSAEMGTQTNEPSNKIMPVEEQIEKFLSGGEKEVRLIIAPSKSKAMEVYNEIAKIGEIDPISKPEYQFIVATIPRENLAKLKGISGIIGIWKDEMVKLPEPVKEPETLPPKEAPQMPDMFLSIFTTRAYDAWMNYGVFGENVTVAVLDTGIDVGHPFLQQTLDGRRKIVDIYDASDEGIAQLYYAANKTINGTIVVNMTVPVYWGAYADYYGHPSMTEYNMTSYYVGSIAGSEYYLGLLPERYFDLNNFNGKPYDPYNFGLFGDLSDVYPVLVVNQDGNFVAYIDLNLNNDFTDDQPMTLYDITGDYVTVNTTMVNIALARIHIGDMSNDENPLITIPYGPGIGYAMFMWDAHGHGTHVSGTVAGVGLPDDPVFSDVYGMAPNAQLIEVKVLPGEQGFGRTSWIINGMFYAALKGADVISMSLGGGGEINDGLESPEIFYANMITDLFGVTFAIAAGNDGPTTNTVHAPGDSDLVITVGAFRSSERWKRFYKIDGVADTVASFSSRGPRMDGLLDPDVIAPGEMIFSSLPLWNTVVEQDPYEYYGIWDGTSMATPHVSGAVALMISYAKRHNLPYNPIMIKRALEMSAVPVQEATPVDQGFGLIQVDGAIAVLQNLSEEKTTYIYGGTTFTGFKNALGEKEIPVSPYYIEYNSYFYGLYGLPYLYRGVYIRNEFPAGVPLYFYPMEYENGYGFIPSVAEKAYRISTSDDWIIPNADTVIAGGETFGSFSIQIDYSRLQPGHLYVGFVYIDDPETSYIDDFIPVIVDLPMNMGGQNKASLSDTALSGAAKHYFYQVAPGTKELRVTLSVPLDENGTAMGRTTLMIARPKGAVVASYVPGYYFVGPGLPEYTWVIENPEPGTWEITAYTSTYAKARTGYNESHYTISVETVGVTIQPERMVIDTDSPGVIRSAIKVKNTNYGTFQAELYGLGMGRLDQVYGMVRNVSQDKFDVIGVIPITESDYYLRVGITQPEDPNADLDLYVYYFPTYDDLKNFTNYIEYTDQIGPASDEVFEKFMPEPGYYLIAVYGYDTAGYNPIHYVFYYQILRDNGDIKVSPSTAPIVNNSITYASVRINVNESGTYLGVIGVKDSSTGEVLDYAPVIVQVGLPKMVVIAYAEGEVIPGEPTKIRVLLLDAQNMTPIIGESTVIVNGEIYYTNNGILEFYYIPRGPQDTLRIRVINPNYEDAEKTFTLGQIDTMSRYQYWKNLYNEEIQLYENLTALVQSAIPEPTRTMILNLAGKYHNRAVYYYEEAQSLLNVDPDRAAYYMKLAYTYENKANKVLQTFLERFG</sequence>
<evidence type="ECO:0000256" key="2">
    <source>
        <dbReference type="ARBA" id="ARBA00022670"/>
    </source>
</evidence>
<reference evidence="8 9" key="1">
    <citation type="submission" date="2023-08" db="EMBL/GenBank/DDBJ databases">
        <title>Draft genome sequence of Thermococcus waiotapuensis WT1T, a thermophilic sulphur-dependent archaeon from order Thermococcales.</title>
        <authorList>
            <person name="Manners S.H."/>
            <person name="Carere C.R."/>
            <person name="Dhami M.K."/>
            <person name="Dobson R.C.J."/>
            <person name="Stott M.B."/>
        </authorList>
    </citation>
    <scope>NUCLEOTIDE SEQUENCE [LARGE SCALE GENOMIC DNA]</scope>
    <source>
        <strain evidence="8 9">WT1</strain>
    </source>
</reference>
<dbReference type="GO" id="GO:0006508">
    <property type="term" value="P:proteolysis"/>
    <property type="evidence" value="ECO:0007669"/>
    <property type="project" value="UniProtKB-KW"/>
</dbReference>
<dbReference type="InterPro" id="IPR023827">
    <property type="entry name" value="Peptidase_S8_Asp-AS"/>
</dbReference>
<dbReference type="PROSITE" id="PS00136">
    <property type="entry name" value="SUBTILASE_ASP"/>
    <property type="match status" value="1"/>
</dbReference>
<evidence type="ECO:0000313" key="8">
    <source>
        <dbReference type="EMBL" id="MDV3103456.1"/>
    </source>
</evidence>
<dbReference type="RefSeq" id="WP_315340178.1">
    <property type="nucleotide sequence ID" value="NZ_JAVDZE010000001.1"/>
</dbReference>
<protein>
    <submittedName>
        <fullName evidence="8">S8 family serine peptidase</fullName>
    </submittedName>
</protein>
<dbReference type="PROSITE" id="PS00137">
    <property type="entry name" value="SUBTILASE_HIS"/>
    <property type="match status" value="1"/>
</dbReference>
<dbReference type="SUPFAM" id="SSF52743">
    <property type="entry name" value="Subtilisin-like"/>
    <property type="match status" value="1"/>
</dbReference>
<dbReference type="PROSITE" id="PS51892">
    <property type="entry name" value="SUBTILASE"/>
    <property type="match status" value="1"/>
</dbReference>
<dbReference type="GO" id="GO:0004252">
    <property type="term" value="F:serine-type endopeptidase activity"/>
    <property type="evidence" value="ECO:0007669"/>
    <property type="project" value="UniProtKB-UniRule"/>
</dbReference>
<dbReference type="InterPro" id="IPR000209">
    <property type="entry name" value="Peptidase_S8/S53_dom"/>
</dbReference>
<evidence type="ECO:0000256" key="5">
    <source>
        <dbReference type="PROSITE-ProRule" id="PRU01240"/>
    </source>
</evidence>
<dbReference type="PROSITE" id="PS00138">
    <property type="entry name" value="SUBTILASE_SER"/>
    <property type="match status" value="1"/>
</dbReference>
<evidence type="ECO:0000259" key="7">
    <source>
        <dbReference type="Pfam" id="PF00082"/>
    </source>
</evidence>
<name>A0AAE4NVL7_9EURY</name>
<dbReference type="InterPro" id="IPR022398">
    <property type="entry name" value="Peptidase_S8_His-AS"/>
</dbReference>
<keyword evidence="2 5" id="KW-0645">Protease</keyword>
<dbReference type="Gene3D" id="3.40.50.200">
    <property type="entry name" value="Peptidase S8/S53 domain"/>
    <property type="match status" value="2"/>
</dbReference>
<proteinExistence type="inferred from homology"/>
<evidence type="ECO:0000256" key="6">
    <source>
        <dbReference type="RuleBase" id="RU003355"/>
    </source>
</evidence>
<dbReference type="InterPro" id="IPR023828">
    <property type="entry name" value="Peptidase_S8_Ser-AS"/>
</dbReference>
<dbReference type="InterPro" id="IPR050131">
    <property type="entry name" value="Peptidase_S8_subtilisin-like"/>
</dbReference>
<evidence type="ECO:0000256" key="4">
    <source>
        <dbReference type="ARBA" id="ARBA00022825"/>
    </source>
</evidence>
<feature type="domain" description="Peptidase S8/S53" evidence="7">
    <location>
        <begin position="165"/>
        <end position="625"/>
    </location>
</feature>
<dbReference type="InterPro" id="IPR015500">
    <property type="entry name" value="Peptidase_S8_subtilisin-rel"/>
</dbReference>
<keyword evidence="3 5" id="KW-0378">Hydrolase</keyword>
<feature type="active site" description="Charge relay system" evidence="5">
    <location>
        <position position="577"/>
    </location>
</feature>
<evidence type="ECO:0000256" key="1">
    <source>
        <dbReference type="ARBA" id="ARBA00011073"/>
    </source>
</evidence>
<feature type="active site" description="Charge relay system" evidence="5">
    <location>
        <position position="381"/>
    </location>
</feature>
<keyword evidence="9" id="KW-1185">Reference proteome</keyword>
<dbReference type="InterPro" id="IPR036852">
    <property type="entry name" value="Peptidase_S8/S53_dom_sf"/>
</dbReference>
<dbReference type="PANTHER" id="PTHR43806:SF11">
    <property type="entry name" value="CEREVISIN-RELATED"/>
    <property type="match status" value="1"/>
</dbReference>
<comment type="similarity">
    <text evidence="1 5 6">Belongs to the peptidase S8 family.</text>
</comment>
<dbReference type="Proteomes" id="UP001245683">
    <property type="component" value="Unassembled WGS sequence"/>
</dbReference>
<comment type="caution">
    <text evidence="8">The sequence shown here is derived from an EMBL/GenBank/DDBJ whole genome shotgun (WGS) entry which is preliminary data.</text>
</comment>